<dbReference type="AlphaFoldDB" id="A0A4R6QK50"/>
<dbReference type="FunFam" id="3.30.565.10:FF:000006">
    <property type="entry name" value="Sensor histidine kinase WalK"/>
    <property type="match status" value="1"/>
</dbReference>
<comment type="caution">
    <text evidence="14">The sequence shown here is derived from an EMBL/GenBank/DDBJ whole genome shotgun (WGS) entry which is preliminary data.</text>
</comment>
<comment type="catalytic activity">
    <reaction evidence="1">
        <text>ATP + protein L-histidine = ADP + protein N-phospho-L-histidine.</text>
        <dbReference type="EC" id="2.7.13.3"/>
    </reaction>
</comment>
<dbReference type="InterPro" id="IPR004358">
    <property type="entry name" value="Sig_transdc_His_kin-like_C"/>
</dbReference>
<evidence type="ECO:0000313" key="14">
    <source>
        <dbReference type="EMBL" id="TDP62199.1"/>
    </source>
</evidence>
<dbReference type="SMART" id="SM00388">
    <property type="entry name" value="HisKA"/>
    <property type="match status" value="1"/>
</dbReference>
<feature type="domain" description="HAMP" evidence="13">
    <location>
        <begin position="163"/>
        <end position="215"/>
    </location>
</feature>
<evidence type="ECO:0000256" key="8">
    <source>
        <dbReference type="SAM" id="Phobius"/>
    </source>
</evidence>
<dbReference type="Pfam" id="PF00672">
    <property type="entry name" value="HAMP"/>
    <property type="match status" value="1"/>
</dbReference>
<reference evidence="14 15" key="1">
    <citation type="submission" date="2019-03" db="EMBL/GenBank/DDBJ databases">
        <title>Genomic Encyclopedia of Type Strains, Phase IV (KMG-IV): sequencing the most valuable type-strain genomes for metagenomic binning, comparative biology and taxonomic classification.</title>
        <authorList>
            <person name="Goeker M."/>
        </authorList>
    </citation>
    <scope>NUCLEOTIDE SEQUENCE [LARGE SCALE GENOMIC DNA]</scope>
    <source>
        <strain evidence="14 15">DSM 16998</strain>
    </source>
</reference>
<evidence type="ECO:0000313" key="15">
    <source>
        <dbReference type="Proteomes" id="UP000295361"/>
    </source>
</evidence>
<dbReference type="SMART" id="SM00387">
    <property type="entry name" value="HATPase_c"/>
    <property type="match status" value="1"/>
</dbReference>
<evidence type="ECO:0000259" key="9">
    <source>
        <dbReference type="PROSITE" id="PS50109"/>
    </source>
</evidence>
<feature type="domain" description="Histidine kinase" evidence="9">
    <location>
        <begin position="387"/>
        <end position="605"/>
    </location>
</feature>
<dbReference type="Proteomes" id="UP000295361">
    <property type="component" value="Unassembled WGS sequence"/>
</dbReference>
<evidence type="ECO:0000256" key="1">
    <source>
        <dbReference type="ARBA" id="ARBA00000085"/>
    </source>
</evidence>
<evidence type="ECO:0000256" key="5">
    <source>
        <dbReference type="ARBA" id="ARBA00022679"/>
    </source>
</evidence>
<dbReference type="SMART" id="SM00448">
    <property type="entry name" value="REC"/>
    <property type="match status" value="1"/>
</dbReference>
<dbReference type="CDD" id="cd06225">
    <property type="entry name" value="HAMP"/>
    <property type="match status" value="1"/>
</dbReference>
<evidence type="ECO:0000259" key="12">
    <source>
        <dbReference type="PROSITE" id="PS50113"/>
    </source>
</evidence>
<evidence type="ECO:0000256" key="4">
    <source>
        <dbReference type="ARBA" id="ARBA00022553"/>
    </source>
</evidence>
<dbReference type="GO" id="GO:0009927">
    <property type="term" value="F:histidine phosphotransfer kinase activity"/>
    <property type="evidence" value="ECO:0007669"/>
    <property type="project" value="TreeGrafter"/>
</dbReference>
<proteinExistence type="predicted"/>
<dbReference type="Gene3D" id="3.30.450.20">
    <property type="entry name" value="PAS domain"/>
    <property type="match status" value="1"/>
</dbReference>
<dbReference type="CDD" id="cd00082">
    <property type="entry name" value="HisKA"/>
    <property type="match status" value="1"/>
</dbReference>
<gene>
    <name evidence="14" type="ORF">DES47_10811</name>
</gene>
<feature type="transmembrane region" description="Helical" evidence="8">
    <location>
        <begin position="9"/>
        <end position="28"/>
    </location>
</feature>
<dbReference type="Gene3D" id="3.30.565.10">
    <property type="entry name" value="Histidine kinase-like ATPase, C-terminal domain"/>
    <property type="match status" value="1"/>
</dbReference>
<dbReference type="GO" id="GO:0005886">
    <property type="term" value="C:plasma membrane"/>
    <property type="evidence" value="ECO:0007669"/>
    <property type="project" value="UniProtKB-SubCell"/>
</dbReference>
<dbReference type="PRINTS" id="PR00344">
    <property type="entry name" value="BCTRLSENSOR"/>
</dbReference>
<dbReference type="InterPro" id="IPR036097">
    <property type="entry name" value="HisK_dim/P_sf"/>
</dbReference>
<dbReference type="InterPro" id="IPR003660">
    <property type="entry name" value="HAMP_dom"/>
</dbReference>
<keyword evidence="8" id="KW-0812">Transmembrane</keyword>
<keyword evidence="8" id="KW-0472">Membrane</keyword>
<comment type="subcellular location">
    <subcellularLocation>
        <location evidence="2">Cell inner membrane</location>
        <topology evidence="2">Multi-pass membrane protein</topology>
    </subcellularLocation>
</comment>
<dbReference type="PANTHER" id="PTHR43047">
    <property type="entry name" value="TWO-COMPONENT HISTIDINE PROTEIN KINASE"/>
    <property type="match status" value="1"/>
</dbReference>
<dbReference type="SUPFAM" id="SSF55874">
    <property type="entry name" value="ATPase domain of HSP90 chaperone/DNA topoisomerase II/histidine kinase"/>
    <property type="match status" value="1"/>
</dbReference>
<keyword evidence="6" id="KW-0418">Kinase</keyword>
<evidence type="ECO:0000259" key="13">
    <source>
        <dbReference type="PROSITE" id="PS50885"/>
    </source>
</evidence>
<feature type="modified residue" description="4-aspartylphosphate" evidence="7">
    <location>
        <position position="687"/>
    </location>
</feature>
<organism evidence="14 15">
    <name type="scientific">Roseateles toxinivorans</name>
    <dbReference type="NCBI Taxonomy" id="270368"/>
    <lineage>
        <taxon>Bacteria</taxon>
        <taxon>Pseudomonadati</taxon>
        <taxon>Pseudomonadota</taxon>
        <taxon>Betaproteobacteria</taxon>
        <taxon>Burkholderiales</taxon>
        <taxon>Sphaerotilaceae</taxon>
        <taxon>Roseateles</taxon>
    </lineage>
</organism>
<dbReference type="EC" id="2.7.13.3" evidence="3"/>
<dbReference type="SUPFAM" id="SSF52172">
    <property type="entry name" value="CheY-like"/>
    <property type="match status" value="1"/>
</dbReference>
<dbReference type="PROSITE" id="PS50113">
    <property type="entry name" value="PAC"/>
    <property type="match status" value="1"/>
</dbReference>
<dbReference type="InterPro" id="IPR035965">
    <property type="entry name" value="PAS-like_dom_sf"/>
</dbReference>
<accession>A0A4R6QK50</accession>
<dbReference type="Pfam" id="PF02518">
    <property type="entry name" value="HATPase_c"/>
    <property type="match status" value="1"/>
</dbReference>
<dbReference type="CDD" id="cd00130">
    <property type="entry name" value="PAS"/>
    <property type="match status" value="1"/>
</dbReference>
<protein>
    <recommendedName>
        <fullName evidence="3">histidine kinase</fullName>
        <ecNumber evidence="3">2.7.13.3</ecNumber>
    </recommendedName>
</protein>
<dbReference type="SMART" id="SM00304">
    <property type="entry name" value="HAMP"/>
    <property type="match status" value="1"/>
</dbReference>
<dbReference type="PANTHER" id="PTHR43047:SF72">
    <property type="entry name" value="OSMOSENSING HISTIDINE PROTEIN KINASE SLN1"/>
    <property type="match status" value="1"/>
</dbReference>
<feature type="domain" description="Response regulatory" evidence="10">
    <location>
        <begin position="636"/>
        <end position="754"/>
    </location>
</feature>
<dbReference type="PROSITE" id="PS50885">
    <property type="entry name" value="HAMP"/>
    <property type="match status" value="1"/>
</dbReference>
<dbReference type="OrthoDB" id="5519028at2"/>
<keyword evidence="8" id="KW-1133">Transmembrane helix</keyword>
<dbReference type="GO" id="GO:0000155">
    <property type="term" value="F:phosphorelay sensor kinase activity"/>
    <property type="evidence" value="ECO:0007669"/>
    <property type="project" value="InterPro"/>
</dbReference>
<dbReference type="InterPro" id="IPR001789">
    <property type="entry name" value="Sig_transdc_resp-reg_receiver"/>
</dbReference>
<feature type="transmembrane region" description="Helical" evidence="8">
    <location>
        <begin position="144"/>
        <end position="164"/>
    </location>
</feature>
<dbReference type="PROSITE" id="PS50112">
    <property type="entry name" value="PAS"/>
    <property type="match status" value="1"/>
</dbReference>
<dbReference type="Gene3D" id="3.40.50.2300">
    <property type="match status" value="1"/>
</dbReference>
<dbReference type="EMBL" id="SNXS01000008">
    <property type="protein sequence ID" value="TDP62199.1"/>
    <property type="molecule type" value="Genomic_DNA"/>
</dbReference>
<dbReference type="PROSITE" id="PS50109">
    <property type="entry name" value="HIS_KIN"/>
    <property type="match status" value="1"/>
</dbReference>
<evidence type="ECO:0000256" key="6">
    <source>
        <dbReference type="ARBA" id="ARBA00022777"/>
    </source>
</evidence>
<dbReference type="InParanoid" id="A0A4R6QK50"/>
<dbReference type="InterPro" id="IPR036890">
    <property type="entry name" value="HATPase_C_sf"/>
</dbReference>
<keyword evidence="4 7" id="KW-0597">Phosphoprotein</keyword>
<dbReference type="RefSeq" id="WP_133703082.1">
    <property type="nucleotide sequence ID" value="NZ_SNXS01000008.1"/>
</dbReference>
<dbReference type="SUPFAM" id="SSF47384">
    <property type="entry name" value="Homodimeric domain of signal transducing histidine kinase"/>
    <property type="match status" value="1"/>
</dbReference>
<name>A0A4R6QK50_9BURK</name>
<dbReference type="PROSITE" id="PS50110">
    <property type="entry name" value="RESPONSE_REGULATORY"/>
    <property type="match status" value="1"/>
</dbReference>
<dbReference type="CDD" id="cd16922">
    <property type="entry name" value="HATPase_EvgS-ArcB-TorS-like"/>
    <property type="match status" value="1"/>
</dbReference>
<dbReference type="InterPro" id="IPR000014">
    <property type="entry name" value="PAS"/>
</dbReference>
<keyword evidence="5" id="KW-0808">Transferase</keyword>
<evidence type="ECO:0000259" key="10">
    <source>
        <dbReference type="PROSITE" id="PS50110"/>
    </source>
</evidence>
<dbReference type="Pfam" id="PF00512">
    <property type="entry name" value="HisKA"/>
    <property type="match status" value="1"/>
</dbReference>
<dbReference type="Gene3D" id="1.10.287.130">
    <property type="match status" value="1"/>
</dbReference>
<feature type="domain" description="PAC" evidence="12">
    <location>
        <begin position="293"/>
        <end position="351"/>
    </location>
</feature>
<evidence type="ECO:0000259" key="11">
    <source>
        <dbReference type="PROSITE" id="PS50112"/>
    </source>
</evidence>
<evidence type="ECO:0000256" key="2">
    <source>
        <dbReference type="ARBA" id="ARBA00004429"/>
    </source>
</evidence>
<sequence length="771" mass="84092">MFKTLRSQYFLGGFITMLVMFGLLLWNAQLLIGQALEDRFAAEMGLASPLITAAVAPLLATRDYAALQDVVSQSTQTQALAFLEVTDTRGRLVAQAGPGAEASAALRIATVPVEIAGQRLGQVRFGLVGSALQEVRARLLRSSLLIGGALLVLGLAALAFWATWLSAGFARLAKASQRVADGDYSLSLPGSRVRELAQVSDAFNRMSAAVRTQFEALRDSEQQQRSLMASMAGGLLVQDAQQRVIHSNDAALRLLGVSSLSGRMPEARDPEGRLLRPEQMPAALALQTGQPQRDVLLQFRHARGAVRWLSVNAEPRFHADAHAPATPHVEAVVSTLTDVTRHVLAEQELRNLNEGLESRVQRRTLELQRARDEAERASLAKSQFLSRMSHELRTPLNAMLGFAQLLSLSRERLRDNELDKVKQIEHAGWHLLDLINDVLDLSRIEAGEMSTSIEPVLVAELVSETVQMLSTQAQAQGVRIIERSAPQLWARADRKRLKQVLNNLLSNAIKYNQPGGTVTLEVSALPAQQQLLVSVSDTGRGMNAQQLANLYQPFVRFEQGNDLTAGTGIGLVITKRLVELMGGQIGVESEPGRGTRFSVTLVASAASPFSPPFDINLDDGPEPAPLHEPLTGVSRRLLYIEDNPTNAELVRSMLRQQRPEFDLRIAVDGLSGLAMVEQRRPHLVLIDIGLPGIDGLEVCRRLRADPANAGMPLIAFSANAMPSDVRDAQAAGFDAYLTKPIDLPELLEHIDRLLNERAFSASAWGELHAPI</sequence>
<dbReference type="InterPro" id="IPR000700">
    <property type="entry name" value="PAS-assoc_C"/>
</dbReference>
<feature type="domain" description="PAS" evidence="11">
    <location>
        <begin position="220"/>
        <end position="258"/>
    </location>
</feature>
<evidence type="ECO:0000256" key="7">
    <source>
        <dbReference type="PROSITE-ProRule" id="PRU00169"/>
    </source>
</evidence>
<dbReference type="Gene3D" id="6.10.340.10">
    <property type="match status" value="1"/>
</dbReference>
<evidence type="ECO:0000256" key="3">
    <source>
        <dbReference type="ARBA" id="ARBA00012438"/>
    </source>
</evidence>
<dbReference type="InterPro" id="IPR003594">
    <property type="entry name" value="HATPase_dom"/>
</dbReference>
<keyword evidence="15" id="KW-1185">Reference proteome</keyword>
<dbReference type="SUPFAM" id="SSF55785">
    <property type="entry name" value="PYP-like sensor domain (PAS domain)"/>
    <property type="match status" value="1"/>
</dbReference>
<dbReference type="InterPro" id="IPR011006">
    <property type="entry name" value="CheY-like_superfamily"/>
</dbReference>
<dbReference type="Pfam" id="PF00072">
    <property type="entry name" value="Response_reg"/>
    <property type="match status" value="1"/>
</dbReference>
<dbReference type="InterPro" id="IPR005467">
    <property type="entry name" value="His_kinase_dom"/>
</dbReference>
<dbReference type="InterPro" id="IPR003661">
    <property type="entry name" value="HisK_dim/P_dom"/>
</dbReference>